<protein>
    <submittedName>
        <fullName evidence="2">Uncharacterized protein</fullName>
    </submittedName>
</protein>
<dbReference type="RefSeq" id="XP_070906004.1">
    <property type="nucleotide sequence ID" value="XM_071043960.1"/>
</dbReference>
<keyword evidence="1" id="KW-0732">Signal</keyword>
<accession>A0ABR4LCQ2</accession>
<keyword evidence="3" id="KW-1185">Reference proteome</keyword>
<sequence>MLHSKPTAPILLSLFASFSSALAQGSSGSSTSDLPAPIVGCTDVSCPNDGWDSCTVADNTFVGVGLARIADIPSALSGISLVKGVNISESGDPDSSTHGADETRPYKSVYYLGTPSNLDTSALSGCAVVFNDPPTRHFEEPKINGSSVNVDTRAATGSCPDVIEQSCIDALTRQARELDYGRAGSNSTGSGSPCDALERALRDNAPKECGDLTGAGDGLGEFSVVSLGDASGISAQQNSSSNCWPVLPKSDALLQFAEDTVRNNYTNEANLAQVYKITPILTVFTSGSGNNSLVDETSAQLTCLKVVTTQNTENAENATDADGGEDAASLSRVNVLGVTAAALGAAMFSLL</sequence>
<evidence type="ECO:0000313" key="3">
    <source>
        <dbReference type="Proteomes" id="UP001610444"/>
    </source>
</evidence>
<dbReference type="Proteomes" id="UP001610444">
    <property type="component" value="Unassembled WGS sequence"/>
</dbReference>
<comment type="caution">
    <text evidence="2">The sequence shown here is derived from an EMBL/GenBank/DDBJ whole genome shotgun (WGS) entry which is preliminary data.</text>
</comment>
<dbReference type="EMBL" id="JBFXLR010000001">
    <property type="protein sequence ID" value="KAL2861914.1"/>
    <property type="molecule type" value="Genomic_DNA"/>
</dbReference>
<evidence type="ECO:0000256" key="1">
    <source>
        <dbReference type="SAM" id="SignalP"/>
    </source>
</evidence>
<feature type="signal peptide" evidence="1">
    <location>
        <begin position="1"/>
        <end position="23"/>
    </location>
</feature>
<name>A0ABR4LCQ2_9EURO</name>
<feature type="chain" id="PRO_5046972635" evidence="1">
    <location>
        <begin position="24"/>
        <end position="351"/>
    </location>
</feature>
<organism evidence="2 3">
    <name type="scientific">Aspergillus pseudodeflectus</name>
    <dbReference type="NCBI Taxonomy" id="176178"/>
    <lineage>
        <taxon>Eukaryota</taxon>
        <taxon>Fungi</taxon>
        <taxon>Dikarya</taxon>
        <taxon>Ascomycota</taxon>
        <taxon>Pezizomycotina</taxon>
        <taxon>Eurotiomycetes</taxon>
        <taxon>Eurotiomycetidae</taxon>
        <taxon>Eurotiales</taxon>
        <taxon>Aspergillaceae</taxon>
        <taxon>Aspergillus</taxon>
        <taxon>Aspergillus subgen. Nidulantes</taxon>
    </lineage>
</organism>
<dbReference type="GeneID" id="98159124"/>
<reference evidence="2 3" key="1">
    <citation type="submission" date="2024-07" db="EMBL/GenBank/DDBJ databases">
        <title>Section-level genome sequencing and comparative genomics of Aspergillus sections Usti and Cavernicolus.</title>
        <authorList>
            <consortium name="Lawrence Berkeley National Laboratory"/>
            <person name="Nybo J.L."/>
            <person name="Vesth T.C."/>
            <person name="Theobald S."/>
            <person name="Frisvad J.C."/>
            <person name="Larsen T.O."/>
            <person name="Kjaerboelling I."/>
            <person name="Rothschild-Mancinelli K."/>
            <person name="Lyhne E.K."/>
            <person name="Kogle M.E."/>
            <person name="Barry K."/>
            <person name="Clum A."/>
            <person name="Na H."/>
            <person name="Ledsgaard L."/>
            <person name="Lin J."/>
            <person name="Lipzen A."/>
            <person name="Kuo A."/>
            <person name="Riley R."/>
            <person name="Mondo S."/>
            <person name="LaButti K."/>
            <person name="Haridas S."/>
            <person name="Pangalinan J."/>
            <person name="Salamov A.A."/>
            <person name="Simmons B.A."/>
            <person name="Magnuson J.K."/>
            <person name="Chen J."/>
            <person name="Drula E."/>
            <person name="Henrissat B."/>
            <person name="Wiebenga A."/>
            <person name="Lubbers R.J."/>
            <person name="Gomes A.C."/>
            <person name="Macurrencykelacurrency M.R."/>
            <person name="Stajich J."/>
            <person name="Grigoriev I.V."/>
            <person name="Mortensen U.H."/>
            <person name="De vries R.P."/>
            <person name="Baker S.E."/>
            <person name="Andersen M.R."/>
        </authorList>
    </citation>
    <scope>NUCLEOTIDE SEQUENCE [LARGE SCALE GENOMIC DNA]</scope>
    <source>
        <strain evidence="2 3">CBS 756.74</strain>
    </source>
</reference>
<evidence type="ECO:0000313" key="2">
    <source>
        <dbReference type="EMBL" id="KAL2861914.1"/>
    </source>
</evidence>
<proteinExistence type="predicted"/>
<gene>
    <name evidence="2" type="ORF">BJX68DRAFT_260713</name>
</gene>